<dbReference type="OrthoDB" id="2381338at2"/>
<evidence type="ECO:0000313" key="1">
    <source>
        <dbReference type="EMBL" id="QDU61992.1"/>
    </source>
</evidence>
<dbReference type="PANTHER" id="PTHR10151:SF120">
    <property type="entry name" value="BIS(5'-ADENOSYL)-TRIPHOSPHATASE"/>
    <property type="match status" value="1"/>
</dbReference>
<dbReference type="RefSeq" id="WP_145258509.1">
    <property type="nucleotide sequence ID" value="NZ_CP036279.1"/>
</dbReference>
<gene>
    <name evidence="1" type="ORF">Pan216_28580</name>
</gene>
<dbReference type="AlphaFoldDB" id="A0A518B4W5"/>
<evidence type="ECO:0000313" key="2">
    <source>
        <dbReference type="Proteomes" id="UP000317093"/>
    </source>
</evidence>
<dbReference type="SUPFAM" id="SSF53649">
    <property type="entry name" value="Alkaline phosphatase-like"/>
    <property type="match status" value="1"/>
</dbReference>
<reference evidence="1 2" key="1">
    <citation type="submission" date="2019-02" db="EMBL/GenBank/DDBJ databases">
        <title>Deep-cultivation of Planctomycetes and their phenomic and genomic characterization uncovers novel biology.</title>
        <authorList>
            <person name="Wiegand S."/>
            <person name="Jogler M."/>
            <person name="Boedeker C."/>
            <person name="Pinto D."/>
            <person name="Vollmers J."/>
            <person name="Rivas-Marin E."/>
            <person name="Kohn T."/>
            <person name="Peeters S.H."/>
            <person name="Heuer A."/>
            <person name="Rast P."/>
            <person name="Oberbeckmann S."/>
            <person name="Bunk B."/>
            <person name="Jeske O."/>
            <person name="Meyerdierks A."/>
            <person name="Storesund J.E."/>
            <person name="Kallscheuer N."/>
            <person name="Luecker S."/>
            <person name="Lage O.M."/>
            <person name="Pohl T."/>
            <person name="Merkel B.J."/>
            <person name="Hornburger P."/>
            <person name="Mueller R.-W."/>
            <person name="Bruemmer F."/>
            <person name="Labrenz M."/>
            <person name="Spormann A.M."/>
            <person name="Op den Camp H."/>
            <person name="Overmann J."/>
            <person name="Amann R."/>
            <person name="Jetten M.S.M."/>
            <person name="Mascher T."/>
            <person name="Medema M.H."/>
            <person name="Devos D.P."/>
            <person name="Kaster A.-K."/>
            <person name="Ovreas L."/>
            <person name="Rohde M."/>
            <person name="Galperin M.Y."/>
            <person name="Jogler C."/>
        </authorList>
    </citation>
    <scope>NUCLEOTIDE SEQUENCE [LARGE SCALE GENOMIC DNA]</scope>
    <source>
        <strain evidence="1 2">Pan216</strain>
    </source>
</reference>
<dbReference type="PANTHER" id="PTHR10151">
    <property type="entry name" value="ECTONUCLEOTIDE PYROPHOSPHATASE/PHOSPHODIESTERASE"/>
    <property type="match status" value="1"/>
</dbReference>
<dbReference type="GO" id="GO:0016787">
    <property type="term" value="F:hydrolase activity"/>
    <property type="evidence" value="ECO:0007669"/>
    <property type="project" value="UniProtKB-ARBA"/>
</dbReference>
<dbReference type="KEGG" id="knv:Pan216_28580"/>
<dbReference type="EMBL" id="CP036279">
    <property type="protein sequence ID" value="QDU61992.1"/>
    <property type="molecule type" value="Genomic_DNA"/>
</dbReference>
<dbReference type="Gene3D" id="3.40.720.10">
    <property type="entry name" value="Alkaline Phosphatase, subunit A"/>
    <property type="match status" value="1"/>
</dbReference>
<organism evidence="1 2">
    <name type="scientific">Kolteria novifilia</name>
    <dbReference type="NCBI Taxonomy" id="2527975"/>
    <lineage>
        <taxon>Bacteria</taxon>
        <taxon>Pseudomonadati</taxon>
        <taxon>Planctomycetota</taxon>
        <taxon>Planctomycetia</taxon>
        <taxon>Kolteriales</taxon>
        <taxon>Kolteriaceae</taxon>
        <taxon>Kolteria</taxon>
    </lineage>
</organism>
<dbReference type="InterPro" id="IPR017850">
    <property type="entry name" value="Alkaline_phosphatase_core_sf"/>
</dbReference>
<proteinExistence type="predicted"/>
<keyword evidence="2" id="KW-1185">Reference proteome</keyword>
<dbReference type="InterPro" id="IPR002591">
    <property type="entry name" value="Phosphodiest/P_Trfase"/>
</dbReference>
<name>A0A518B4W5_9BACT</name>
<dbReference type="Pfam" id="PF01663">
    <property type="entry name" value="Phosphodiest"/>
    <property type="match status" value="1"/>
</dbReference>
<protein>
    <submittedName>
        <fullName evidence="1">Type I phosphodiesterase / nucleotide pyrophosphatase</fullName>
    </submittedName>
</protein>
<sequence>MKNVILVVIDAFASDIARIGFEQERLPMLKTLADRGAIRDSIAVFPSITPAATASLVTGCFPADHHVAGMHWIDVARSDVAYFGDDKWTILQKGVDTFLNEFLVDLNYERLHVPALFELIERKGFEAASLNYLWFRGDTTHRVHEPWAIKLIPGVSLEGTICGPRVLHLGDLVSSFEGVDLTSNGGPLERMGFNDRRTRDALLHLVERGLPAFTLAYFPDNDFDSHDDGPREALATLEKVDRSLAEVIDASGGLDRFLAETTMIVTGDHSQSELVEDASERGIDVHELLTGFKVGRRGDYWTEDDELVACPNLRAMQLYERSSGGPPTRQVVERLLSDPRVDQVIRRLDHASGSPTTYQVSTADRGEMSLRKAADSADAIADDHGVRWELEGDLAAIDATVSDRAIHFGDYPNALQRIAGAFSEVSGSLWVTAKPGHEFRFSGGSLHSRGSHGSLHLGDSVSPLIVAGGPEELQVPSVPRSVDVARLCMDALDLR</sequence>
<accession>A0A518B4W5</accession>
<dbReference type="Proteomes" id="UP000317093">
    <property type="component" value="Chromosome"/>
</dbReference>